<dbReference type="EMBL" id="MKHE01000020">
    <property type="protein sequence ID" value="OWK04593.1"/>
    <property type="molecule type" value="Genomic_DNA"/>
</dbReference>
<evidence type="ECO:0000313" key="3">
    <source>
        <dbReference type="Proteomes" id="UP000242450"/>
    </source>
</evidence>
<name>A0A212CF08_CEREH</name>
<gene>
    <name evidence="2" type="ORF">Celaphus_00002605</name>
</gene>
<keyword evidence="3" id="KW-1185">Reference proteome</keyword>
<accession>A0A212CF08</accession>
<dbReference type="AlphaFoldDB" id="A0A212CF08"/>
<reference evidence="2 3" key="1">
    <citation type="journal article" date="2018" name="Mol. Genet. Genomics">
        <title>The red deer Cervus elaphus genome CerEla1.0: sequencing, annotating, genes, and chromosomes.</title>
        <authorList>
            <person name="Bana N.A."/>
            <person name="Nyiri A."/>
            <person name="Nagy J."/>
            <person name="Frank K."/>
            <person name="Nagy T."/>
            <person name="Steger V."/>
            <person name="Schiller M."/>
            <person name="Lakatos P."/>
            <person name="Sugar L."/>
            <person name="Horn P."/>
            <person name="Barta E."/>
            <person name="Orosz L."/>
        </authorList>
    </citation>
    <scope>NUCLEOTIDE SEQUENCE [LARGE SCALE GENOMIC DNA]</scope>
    <source>
        <strain evidence="2">Hungarian</strain>
    </source>
</reference>
<evidence type="ECO:0000256" key="1">
    <source>
        <dbReference type="SAM" id="MobiDB-lite"/>
    </source>
</evidence>
<feature type="region of interest" description="Disordered" evidence="1">
    <location>
        <begin position="24"/>
        <end position="65"/>
    </location>
</feature>
<protein>
    <submittedName>
        <fullName evidence="2">Uncharacterized protein</fullName>
    </submittedName>
</protein>
<evidence type="ECO:0000313" key="2">
    <source>
        <dbReference type="EMBL" id="OWK04593.1"/>
    </source>
</evidence>
<feature type="non-terminal residue" evidence="2">
    <location>
        <position position="65"/>
    </location>
</feature>
<organism evidence="2 3">
    <name type="scientific">Cervus elaphus hippelaphus</name>
    <name type="common">European red deer</name>
    <dbReference type="NCBI Taxonomy" id="46360"/>
    <lineage>
        <taxon>Eukaryota</taxon>
        <taxon>Metazoa</taxon>
        <taxon>Chordata</taxon>
        <taxon>Craniata</taxon>
        <taxon>Vertebrata</taxon>
        <taxon>Euteleostomi</taxon>
        <taxon>Mammalia</taxon>
        <taxon>Eutheria</taxon>
        <taxon>Laurasiatheria</taxon>
        <taxon>Artiodactyla</taxon>
        <taxon>Ruminantia</taxon>
        <taxon>Pecora</taxon>
        <taxon>Cervidae</taxon>
        <taxon>Cervinae</taxon>
        <taxon>Cervus</taxon>
    </lineage>
</organism>
<dbReference type="Proteomes" id="UP000242450">
    <property type="component" value="Chromosome 20"/>
</dbReference>
<proteinExistence type="predicted"/>
<comment type="caution">
    <text evidence="2">The sequence shown here is derived from an EMBL/GenBank/DDBJ whole genome shotgun (WGS) entry which is preliminary data.</text>
</comment>
<sequence>MTNHNYCQYLLKEKSPWESVRALRSRGIHVPKQAPATPPRQTPSSPHWRGPEEPEDEVPKVAPAE</sequence>